<evidence type="ECO:0000313" key="2">
    <source>
        <dbReference type="EMBL" id="KAG1529959.1"/>
    </source>
</evidence>
<feature type="region of interest" description="Disordered" evidence="1">
    <location>
        <begin position="51"/>
        <end position="78"/>
    </location>
</feature>
<evidence type="ECO:0000256" key="1">
    <source>
        <dbReference type="SAM" id="MobiDB-lite"/>
    </source>
</evidence>
<dbReference type="Proteomes" id="UP000740926">
    <property type="component" value="Unassembled WGS sequence"/>
</dbReference>
<evidence type="ECO:0000313" key="3">
    <source>
        <dbReference type="Proteomes" id="UP000740926"/>
    </source>
</evidence>
<sequence length="78" mass="8078">MPQTASPASAAAPFRQDGNACHVAGDWSVLALAEAGEVERRRSALARAVQDGVRPGAKSCPNGCAGRPASKTFSTRWP</sequence>
<organism evidence="2 3">
    <name type="scientific">Rhizopus delemar</name>
    <dbReference type="NCBI Taxonomy" id="936053"/>
    <lineage>
        <taxon>Eukaryota</taxon>
        <taxon>Fungi</taxon>
        <taxon>Fungi incertae sedis</taxon>
        <taxon>Mucoromycota</taxon>
        <taxon>Mucoromycotina</taxon>
        <taxon>Mucoromycetes</taxon>
        <taxon>Mucorales</taxon>
        <taxon>Mucorineae</taxon>
        <taxon>Rhizopodaceae</taxon>
        <taxon>Rhizopus</taxon>
    </lineage>
</organism>
<keyword evidence="3" id="KW-1185">Reference proteome</keyword>
<proteinExistence type="predicted"/>
<accession>A0A9P6XQ20</accession>
<gene>
    <name evidence="2" type="ORF">G6F50_017643</name>
</gene>
<reference evidence="2 3" key="1">
    <citation type="journal article" date="2020" name="Microb. Genom.">
        <title>Genetic diversity of clinical and environmental Mucorales isolates obtained from an investigation of mucormycosis cases among solid organ transplant recipients.</title>
        <authorList>
            <person name="Nguyen M.H."/>
            <person name="Kaul D."/>
            <person name="Muto C."/>
            <person name="Cheng S.J."/>
            <person name="Richter R.A."/>
            <person name="Bruno V.M."/>
            <person name="Liu G."/>
            <person name="Beyhan S."/>
            <person name="Sundermann A.J."/>
            <person name="Mounaud S."/>
            <person name="Pasculle A.W."/>
            <person name="Nierman W.C."/>
            <person name="Driscoll E."/>
            <person name="Cumbie R."/>
            <person name="Clancy C.J."/>
            <person name="Dupont C.L."/>
        </authorList>
    </citation>
    <scope>NUCLEOTIDE SEQUENCE [LARGE SCALE GENOMIC DNA]</scope>
    <source>
        <strain evidence="2 3">GL24</strain>
    </source>
</reference>
<dbReference type="EMBL" id="JAANIU010013552">
    <property type="protein sequence ID" value="KAG1529959.1"/>
    <property type="molecule type" value="Genomic_DNA"/>
</dbReference>
<name>A0A9P6XQ20_9FUNG</name>
<dbReference type="AlphaFoldDB" id="A0A9P6XQ20"/>
<comment type="caution">
    <text evidence="2">The sequence shown here is derived from an EMBL/GenBank/DDBJ whole genome shotgun (WGS) entry which is preliminary data.</text>
</comment>
<protein>
    <submittedName>
        <fullName evidence="2">Uncharacterized protein</fullName>
    </submittedName>
</protein>